<dbReference type="AlphaFoldDB" id="A0A9J6RJ16"/>
<proteinExistence type="predicted"/>
<dbReference type="PANTHER" id="PTHR38687">
    <property type="entry name" value="CELL DIVISION PROTEIN DEDD-RELATED"/>
    <property type="match status" value="1"/>
</dbReference>
<keyword evidence="5" id="KW-1185">Reference proteome</keyword>
<keyword evidence="2" id="KW-0812">Transmembrane</keyword>
<reference evidence="4 5" key="1">
    <citation type="submission" date="2022-12" db="EMBL/GenBank/DDBJ databases">
        <title>Dasania phycosphaerae sp. nov., isolated from particulate material of the south coast of Korea.</title>
        <authorList>
            <person name="Jiang Y."/>
        </authorList>
    </citation>
    <scope>NUCLEOTIDE SEQUENCE [LARGE SCALE GENOMIC DNA]</scope>
    <source>
        <strain evidence="4 5">GY-19</strain>
    </source>
</reference>
<dbReference type="Pfam" id="PF05036">
    <property type="entry name" value="SPOR"/>
    <property type="match status" value="1"/>
</dbReference>
<dbReference type="Gene3D" id="3.30.70.1070">
    <property type="entry name" value="Sporulation related repeat"/>
    <property type="match status" value="1"/>
</dbReference>
<dbReference type="InterPro" id="IPR036680">
    <property type="entry name" value="SPOR-like_sf"/>
</dbReference>
<dbReference type="InterPro" id="IPR052521">
    <property type="entry name" value="Cell_div_SPOR-domain"/>
</dbReference>
<accession>A0A9J6RJ16</accession>
<dbReference type="GO" id="GO:0030428">
    <property type="term" value="C:cell septum"/>
    <property type="evidence" value="ECO:0007669"/>
    <property type="project" value="TreeGrafter"/>
</dbReference>
<sequence>MTHDFAKKPKANSKKQNGHRKNSPKSQVPGWVWLFTGIVTGLFIAFLAHLADITPPAKSSEEKVAAKASTKTKANDKPTTSFEFYTLLPEREVIVPVEENSANDKPQQQIIYILQAGSFKNPADADRLRAKLILLGLDTKVEEVTGKGNDTWHRVQVGPFVSRSKLSKARNLLISNNVETLLLKRKVKS</sequence>
<dbReference type="EMBL" id="JAPTGG010000001">
    <property type="protein sequence ID" value="MCZ0863965.1"/>
    <property type="molecule type" value="Genomic_DNA"/>
</dbReference>
<organism evidence="4 5">
    <name type="scientific">Dasania phycosphaerae</name>
    <dbReference type="NCBI Taxonomy" id="2950436"/>
    <lineage>
        <taxon>Bacteria</taxon>
        <taxon>Pseudomonadati</taxon>
        <taxon>Pseudomonadota</taxon>
        <taxon>Gammaproteobacteria</taxon>
        <taxon>Cellvibrionales</taxon>
        <taxon>Spongiibacteraceae</taxon>
        <taxon>Dasania</taxon>
    </lineage>
</organism>
<dbReference type="RefSeq" id="WP_258330111.1">
    <property type="nucleotide sequence ID" value="NZ_JAPTGG010000001.1"/>
</dbReference>
<keyword evidence="2" id="KW-0472">Membrane</keyword>
<evidence type="ECO:0000256" key="2">
    <source>
        <dbReference type="SAM" id="Phobius"/>
    </source>
</evidence>
<dbReference type="GO" id="GO:0042834">
    <property type="term" value="F:peptidoglycan binding"/>
    <property type="evidence" value="ECO:0007669"/>
    <property type="project" value="InterPro"/>
</dbReference>
<comment type="caution">
    <text evidence="4">The sequence shown here is derived from an EMBL/GenBank/DDBJ whole genome shotgun (WGS) entry which is preliminary data.</text>
</comment>
<dbReference type="PANTHER" id="PTHR38687:SF1">
    <property type="entry name" value="CELL DIVISION PROTEIN DEDD"/>
    <property type="match status" value="1"/>
</dbReference>
<keyword evidence="2" id="KW-1133">Transmembrane helix</keyword>
<evidence type="ECO:0000313" key="5">
    <source>
        <dbReference type="Proteomes" id="UP001069090"/>
    </source>
</evidence>
<feature type="domain" description="SPOR" evidence="3">
    <location>
        <begin position="106"/>
        <end position="186"/>
    </location>
</feature>
<gene>
    <name evidence="4" type="ORF">O0V09_02065</name>
</gene>
<feature type="region of interest" description="Disordered" evidence="1">
    <location>
        <begin position="1"/>
        <end position="25"/>
    </location>
</feature>
<dbReference type="SUPFAM" id="SSF110997">
    <property type="entry name" value="Sporulation related repeat"/>
    <property type="match status" value="1"/>
</dbReference>
<dbReference type="GO" id="GO:0032153">
    <property type="term" value="C:cell division site"/>
    <property type="evidence" value="ECO:0007669"/>
    <property type="project" value="TreeGrafter"/>
</dbReference>
<dbReference type="Proteomes" id="UP001069090">
    <property type="component" value="Unassembled WGS sequence"/>
</dbReference>
<dbReference type="GO" id="GO:0032506">
    <property type="term" value="P:cytokinetic process"/>
    <property type="evidence" value="ECO:0007669"/>
    <property type="project" value="TreeGrafter"/>
</dbReference>
<evidence type="ECO:0000259" key="3">
    <source>
        <dbReference type="PROSITE" id="PS51724"/>
    </source>
</evidence>
<protein>
    <submittedName>
        <fullName evidence="4">SPOR domain-containing protein</fullName>
    </submittedName>
</protein>
<evidence type="ECO:0000313" key="4">
    <source>
        <dbReference type="EMBL" id="MCZ0863965.1"/>
    </source>
</evidence>
<evidence type="ECO:0000256" key="1">
    <source>
        <dbReference type="SAM" id="MobiDB-lite"/>
    </source>
</evidence>
<feature type="transmembrane region" description="Helical" evidence="2">
    <location>
        <begin position="30"/>
        <end position="51"/>
    </location>
</feature>
<name>A0A9J6RJ16_9GAMM</name>
<dbReference type="InterPro" id="IPR007730">
    <property type="entry name" value="SPOR-like_dom"/>
</dbReference>
<dbReference type="PROSITE" id="PS51724">
    <property type="entry name" value="SPOR"/>
    <property type="match status" value="1"/>
</dbReference>
<feature type="compositionally biased region" description="Basic residues" evidence="1">
    <location>
        <begin position="8"/>
        <end position="23"/>
    </location>
</feature>